<dbReference type="InterPro" id="IPR007096">
    <property type="entry name" value="RNA-dir_Rpol_cat_phage"/>
</dbReference>
<evidence type="ECO:0000256" key="6">
    <source>
        <dbReference type="ARBA" id="ARBA00022953"/>
    </source>
</evidence>
<gene>
    <name evidence="11" type="ORF">H4BulkLitter22300_000003</name>
</gene>
<dbReference type="SUPFAM" id="SSF56672">
    <property type="entry name" value="DNA/RNA polymerases"/>
    <property type="match status" value="1"/>
</dbReference>
<comment type="cofactor">
    <cofactor evidence="9">
        <name>Mg(2+)</name>
        <dbReference type="ChEBI" id="CHEBI:18420"/>
    </cofactor>
    <text evidence="9">Binds 2 Mg(2+) per subunit.</text>
</comment>
<dbReference type="Pfam" id="PF03431">
    <property type="entry name" value="RNA_replicase_B"/>
    <property type="match status" value="1"/>
</dbReference>
<reference evidence="11" key="1">
    <citation type="submission" date="2019-05" db="EMBL/GenBank/DDBJ databases">
        <title>Metatranscriptomic reconstruction reveals RNA viruses with the potential to shape carbon cycling in soil.</title>
        <authorList>
            <person name="Starr E.P."/>
            <person name="Nuccio E."/>
            <person name="Pett-Ridge J."/>
            <person name="Banfield J.F."/>
            <person name="Firestone M.K."/>
        </authorList>
    </citation>
    <scope>NUCLEOTIDE SEQUENCE</scope>
    <source>
        <strain evidence="11">H4_Bulk_Litter_22_scaffold_300</strain>
    </source>
</reference>
<keyword evidence="9" id="KW-0460">Magnesium</keyword>
<evidence type="ECO:0000256" key="5">
    <source>
        <dbReference type="ARBA" id="ARBA00022741"/>
    </source>
</evidence>
<keyword evidence="2 11" id="KW-0696">RNA-directed RNA polymerase</keyword>
<sequence>MKSQQAIAGLLSVVRNVYLDACDECSVNPDSRDLDYIKARVEDEGLSFLTITLPSFCRDFERSLAEGRIDSKRFREYRKCRAIPAFLQGMLSLVFNRQTGVLDDSPREYPRDTAVVVRSIRQICRCLTKLQAACLPSRENEALQGFSSIEQALSSSTIQAVDLHDFDRVSRLLWDNMLGSFTPERVRPAHGPGTTADGTTGNRKYDWKVWHERLEPYFPFLGFCLPLGAADSKEFENVRFVQPEQELPSRVILVPKTMKAPRTIAAEPLPAQYAQQAVRSFLYRVIETSEPTRGHVNFTDQNVNQTLALASSKDGSMATLDLSDASDRVALGLVHHMLSGCPELLETVLACRTTRAKLPNGTIVGPLEKFASMGSALCFPIESMVFYTICVATLLRKYKLPFDRPSILRVGRLVYVYGDDIIVPVDVAEAVCDSLHRYLCKVNVHKSFWTGKFRESCGTDAYDGIQVTPVYVRQFIPTNRRQHTEIISACAAANQFASRGYLRTSELLYKRIERILGKLPYVREDSPAVGRIIVDDLPFSDIVRLNKAHFNRRTQRVEVRAWVVEPVYRTDRLVGYAALGKSLLMLESSDNLDSQLASLAVHGGTRGRRRASLREIDSVLNQSWFLGKIKLGRARDKHHLERSARHGVATLKRRAVAIT</sequence>
<evidence type="ECO:0000256" key="4">
    <source>
        <dbReference type="ARBA" id="ARBA00022695"/>
    </source>
</evidence>
<dbReference type="EC" id="2.7.7.48" evidence="1"/>
<evidence type="ECO:0000256" key="8">
    <source>
        <dbReference type="ARBA" id="ARBA00048744"/>
    </source>
</evidence>
<dbReference type="InterPro" id="IPR005093">
    <property type="entry name" value="RNArep_beta"/>
</dbReference>
<keyword evidence="5" id="KW-0547">Nucleotide-binding</keyword>
<keyword evidence="4" id="KW-0548">Nucleotidyltransferase</keyword>
<feature type="domain" description="RdRp catalytic" evidence="10">
    <location>
        <begin position="306"/>
        <end position="451"/>
    </location>
</feature>
<evidence type="ECO:0000256" key="2">
    <source>
        <dbReference type="ARBA" id="ARBA00022484"/>
    </source>
</evidence>
<keyword evidence="3" id="KW-0808">Transferase</keyword>
<dbReference type="GO" id="GO:0003968">
    <property type="term" value="F:RNA-directed RNA polymerase activity"/>
    <property type="evidence" value="ECO:0007669"/>
    <property type="project" value="UniProtKB-KW"/>
</dbReference>
<evidence type="ECO:0000256" key="3">
    <source>
        <dbReference type="ARBA" id="ARBA00022679"/>
    </source>
</evidence>
<feature type="binding site" evidence="9">
    <location>
        <position position="321"/>
    </location>
    <ligand>
        <name>Mg(2+)</name>
        <dbReference type="ChEBI" id="CHEBI:18420"/>
        <label>2</label>
    </ligand>
</feature>
<evidence type="ECO:0000259" key="10">
    <source>
        <dbReference type="PROSITE" id="PS50522"/>
    </source>
</evidence>
<name>A0A514D986_9VIRU</name>
<protein>
    <recommendedName>
        <fullName evidence="1">RNA-directed RNA polymerase</fullName>
        <ecNumber evidence="1">2.7.7.48</ecNumber>
    </recommendedName>
    <alternativeName>
        <fullName evidence="7">RNA replicase beta chain</fullName>
    </alternativeName>
</protein>
<evidence type="ECO:0000256" key="1">
    <source>
        <dbReference type="ARBA" id="ARBA00012494"/>
    </source>
</evidence>
<feature type="binding site" evidence="9">
    <location>
        <position position="420"/>
    </location>
    <ligand>
        <name>Mg(2+)</name>
        <dbReference type="ChEBI" id="CHEBI:18420"/>
        <label>2</label>
    </ligand>
</feature>
<dbReference type="EMBL" id="MN035329">
    <property type="protein sequence ID" value="QDH90179.1"/>
    <property type="molecule type" value="Genomic_RNA"/>
</dbReference>
<dbReference type="GO" id="GO:0046872">
    <property type="term" value="F:metal ion binding"/>
    <property type="evidence" value="ECO:0007669"/>
    <property type="project" value="UniProtKB-KW"/>
</dbReference>
<evidence type="ECO:0000256" key="7">
    <source>
        <dbReference type="ARBA" id="ARBA00030248"/>
    </source>
</evidence>
<dbReference type="PROSITE" id="PS50522">
    <property type="entry name" value="RDRP_PHAGE"/>
    <property type="match status" value="1"/>
</dbReference>
<comment type="catalytic activity">
    <reaction evidence="8">
        <text>RNA(n) + a ribonucleoside 5'-triphosphate = RNA(n+1) + diphosphate</text>
        <dbReference type="Rhea" id="RHEA:21248"/>
        <dbReference type="Rhea" id="RHEA-COMP:14527"/>
        <dbReference type="Rhea" id="RHEA-COMP:17342"/>
        <dbReference type="ChEBI" id="CHEBI:33019"/>
        <dbReference type="ChEBI" id="CHEBI:61557"/>
        <dbReference type="ChEBI" id="CHEBI:140395"/>
        <dbReference type="EC" id="2.7.7.48"/>
    </reaction>
</comment>
<keyword evidence="6" id="KW-0693">Viral RNA replication</keyword>
<organism evidence="11">
    <name type="scientific">Leviviridae sp</name>
    <dbReference type="NCBI Taxonomy" id="2027243"/>
    <lineage>
        <taxon>Viruses</taxon>
        <taxon>Riboviria</taxon>
        <taxon>Orthornavirae</taxon>
        <taxon>Lenarviricota</taxon>
        <taxon>Leviviricetes</taxon>
        <taxon>Norzivirales</taxon>
        <taxon>Fiersviridae</taxon>
    </lineage>
</organism>
<keyword evidence="9" id="KW-0479">Metal-binding</keyword>
<dbReference type="GO" id="GO:0000166">
    <property type="term" value="F:nucleotide binding"/>
    <property type="evidence" value="ECO:0007669"/>
    <property type="project" value="UniProtKB-KW"/>
</dbReference>
<evidence type="ECO:0000313" key="11">
    <source>
        <dbReference type="EMBL" id="QDH90179.1"/>
    </source>
</evidence>
<dbReference type="GO" id="GO:0039694">
    <property type="term" value="P:viral RNA genome replication"/>
    <property type="evidence" value="ECO:0007669"/>
    <property type="project" value="InterPro"/>
</dbReference>
<dbReference type="InterPro" id="IPR043502">
    <property type="entry name" value="DNA/RNA_pol_sf"/>
</dbReference>
<accession>A0A514D986</accession>
<evidence type="ECO:0000256" key="9">
    <source>
        <dbReference type="PIRSR" id="PIRSR605093-1"/>
    </source>
</evidence>
<feature type="binding site" evidence="9">
    <location>
        <position position="419"/>
    </location>
    <ligand>
        <name>Mg(2+)</name>
        <dbReference type="ChEBI" id="CHEBI:18420"/>
        <label>2</label>
    </ligand>
</feature>
<proteinExistence type="predicted"/>